<dbReference type="InterPro" id="IPR019302">
    <property type="entry name" value="CAP12/PCTIR_TIR_dom"/>
</dbReference>
<sequence length="253" mass="27001">MKHTGSLDDLLTTIKGCGFSIEHVLDQEHGHQVRTSEGAIVNWYPAKGTLVFQGPRDQREKIEGAWASYTGVAVAPPAAPEPIGEPAAPTNPATANKKVFVVHGHDTAAREQLELVLHKLGLDPFVLANTGGGGLTIIEALEAEIGPRSNQARFGIVLMTPDDMGYSKADGADAVQPRARQNVVLETGMLISAVGRPNVAILKRGHMEIPSDAQGILYIPFNDHVKEVVPRLADRLRSAGFVLSPDAITRASS</sequence>
<evidence type="ECO:0000313" key="3">
    <source>
        <dbReference type="Proteomes" id="UP001635788"/>
    </source>
</evidence>
<evidence type="ECO:0000259" key="1">
    <source>
        <dbReference type="Pfam" id="PF10137"/>
    </source>
</evidence>
<gene>
    <name evidence="2" type="ORF">ACK3FC_11525</name>
</gene>
<dbReference type="RefSeq" id="WP_081088050.1">
    <property type="nucleotide sequence ID" value="NZ_CP064001.1"/>
</dbReference>
<feature type="domain" description="CD-NTase-associated protein 12/Pycsar effector protein TIR" evidence="1">
    <location>
        <begin position="98"/>
        <end position="222"/>
    </location>
</feature>
<name>A0ABW9KY90_XANCT</name>
<comment type="caution">
    <text evidence="2">The sequence shown here is derived from an EMBL/GenBank/DDBJ whole genome shotgun (WGS) entry which is preliminary data.</text>
</comment>
<protein>
    <submittedName>
        <fullName evidence="2">TIR domain-containing protein</fullName>
    </submittedName>
</protein>
<evidence type="ECO:0000313" key="2">
    <source>
        <dbReference type="EMBL" id="MFN6507831.1"/>
    </source>
</evidence>
<dbReference type="EMBL" id="JBKAMQ010000002">
    <property type="protein sequence ID" value="MFN6507831.1"/>
    <property type="molecule type" value="Genomic_DNA"/>
</dbReference>
<organism evidence="2 3">
    <name type="scientific">Xanthomonas translucens pv. translucens</name>
    <dbReference type="NCBI Taxonomy" id="134875"/>
    <lineage>
        <taxon>Bacteria</taxon>
        <taxon>Pseudomonadati</taxon>
        <taxon>Pseudomonadota</taxon>
        <taxon>Gammaproteobacteria</taxon>
        <taxon>Lysobacterales</taxon>
        <taxon>Lysobacteraceae</taxon>
        <taxon>Xanthomonas</taxon>
        <taxon>Xanthomonas translucens group</taxon>
    </lineage>
</organism>
<keyword evidence="3" id="KW-1185">Reference proteome</keyword>
<reference evidence="2 3" key="1">
    <citation type="submission" date="2024-12" db="EMBL/GenBank/DDBJ databases">
        <authorList>
            <person name="Alaofin S."/>
            <person name="Velasco D."/>
            <person name="Li D."/>
            <person name="Baldwin T."/>
            <person name="Liu Z."/>
            <person name="Schachterle J.K."/>
        </authorList>
    </citation>
    <scope>NUCLEOTIDE SEQUENCE [LARGE SCALE GENOMIC DNA]</scope>
    <source>
        <strain evidence="2 3">B1</strain>
    </source>
</reference>
<dbReference type="Pfam" id="PF10137">
    <property type="entry name" value="CAP12-PCTIR_TIR"/>
    <property type="match status" value="1"/>
</dbReference>
<proteinExistence type="predicted"/>
<accession>A0ABW9KY90</accession>
<dbReference type="Proteomes" id="UP001635788">
    <property type="component" value="Unassembled WGS sequence"/>
</dbReference>